<evidence type="ECO:0000256" key="5">
    <source>
        <dbReference type="ARBA" id="ARBA00023136"/>
    </source>
</evidence>
<comment type="similarity">
    <text evidence="2 6">Belongs to the GDT1 family.</text>
</comment>
<evidence type="ECO:0000313" key="8">
    <source>
        <dbReference type="Proteomes" id="UP000318294"/>
    </source>
</evidence>
<dbReference type="OrthoDB" id="9801356at2"/>
<reference evidence="7 8" key="1">
    <citation type="submission" date="2019-07" db="EMBL/GenBank/DDBJ databases">
        <title>Tepidimonas charontis SPSP-6 draft genome.</title>
        <authorList>
            <person name="Da Costa M.S."/>
            <person name="Froufe H.J.C."/>
            <person name="Egas C."/>
            <person name="Albuquerque L."/>
        </authorList>
    </citation>
    <scope>NUCLEOTIDE SEQUENCE [LARGE SCALE GENOMIC DNA]</scope>
    <source>
        <strain evidence="7 8">SPSP-6</strain>
    </source>
</reference>
<dbReference type="GO" id="GO:0016020">
    <property type="term" value="C:membrane"/>
    <property type="evidence" value="ECO:0007669"/>
    <property type="project" value="UniProtKB-SubCell"/>
</dbReference>
<keyword evidence="3 6" id="KW-0812">Transmembrane</keyword>
<evidence type="ECO:0000313" key="7">
    <source>
        <dbReference type="EMBL" id="TSE33874.1"/>
    </source>
</evidence>
<feature type="transmembrane region" description="Helical" evidence="6">
    <location>
        <begin position="168"/>
        <end position="186"/>
    </location>
</feature>
<keyword evidence="4 6" id="KW-1133">Transmembrane helix</keyword>
<dbReference type="RefSeq" id="WP_144328570.1">
    <property type="nucleotide sequence ID" value="NZ_VJON01000024.1"/>
</dbReference>
<keyword evidence="5 6" id="KW-0472">Membrane</keyword>
<evidence type="ECO:0000256" key="2">
    <source>
        <dbReference type="ARBA" id="ARBA00009190"/>
    </source>
</evidence>
<dbReference type="Pfam" id="PF01169">
    <property type="entry name" value="GDT1"/>
    <property type="match status" value="2"/>
</dbReference>
<dbReference type="InterPro" id="IPR001727">
    <property type="entry name" value="GDT1-like"/>
</dbReference>
<comment type="caution">
    <text evidence="6">Lacks conserved residue(s) required for the propagation of feature annotation.</text>
</comment>
<comment type="subcellular location">
    <subcellularLocation>
        <location evidence="1 6">Membrane</location>
        <topology evidence="1 6">Multi-pass membrane protein</topology>
    </subcellularLocation>
</comment>
<proteinExistence type="inferred from homology"/>
<protein>
    <recommendedName>
        <fullName evidence="6">GDT1 family protein</fullName>
    </recommendedName>
</protein>
<keyword evidence="8" id="KW-1185">Reference proteome</keyword>
<sequence length="188" mass="20189">MFTTFLLSTALVALAEIGDKTQLLALVLAARYQRSWPIVWGILTATVLNHALAGGIGVLLARWLTADVLRWALGVSFLAMAVWMLIPDRLDEDADADRRSRWGVFGTTTLLFFIAEMGDKTQVATVALAAQFQAWTAVVLGTTLGMMLANAPAVWLGDRLAHRLPVRAIHLGAAALLAALGLWALLGA</sequence>
<dbReference type="GO" id="GO:0046873">
    <property type="term" value="F:metal ion transmembrane transporter activity"/>
    <property type="evidence" value="ECO:0007669"/>
    <property type="project" value="InterPro"/>
</dbReference>
<dbReference type="PANTHER" id="PTHR12608">
    <property type="entry name" value="TRANSMEMBRANE PROTEIN HTP-1 RELATED"/>
    <property type="match status" value="1"/>
</dbReference>
<evidence type="ECO:0000256" key="6">
    <source>
        <dbReference type="RuleBase" id="RU365102"/>
    </source>
</evidence>
<evidence type="ECO:0000256" key="4">
    <source>
        <dbReference type="ARBA" id="ARBA00022989"/>
    </source>
</evidence>
<comment type="caution">
    <text evidence="7">The sequence shown here is derived from an EMBL/GenBank/DDBJ whole genome shotgun (WGS) entry which is preliminary data.</text>
</comment>
<gene>
    <name evidence="7" type="ORF">Tchar_01626</name>
</gene>
<feature type="transmembrane region" description="Helical" evidence="6">
    <location>
        <begin position="134"/>
        <end position="156"/>
    </location>
</feature>
<dbReference type="EMBL" id="VJON01000024">
    <property type="protein sequence ID" value="TSE33874.1"/>
    <property type="molecule type" value="Genomic_DNA"/>
</dbReference>
<evidence type="ECO:0000256" key="1">
    <source>
        <dbReference type="ARBA" id="ARBA00004141"/>
    </source>
</evidence>
<dbReference type="Proteomes" id="UP000318294">
    <property type="component" value="Unassembled WGS sequence"/>
</dbReference>
<name>A0A554XDP3_9BURK</name>
<evidence type="ECO:0000256" key="3">
    <source>
        <dbReference type="ARBA" id="ARBA00022692"/>
    </source>
</evidence>
<dbReference type="AlphaFoldDB" id="A0A554XDP3"/>
<accession>A0A554XDP3</accession>
<dbReference type="PANTHER" id="PTHR12608:SF1">
    <property type="entry name" value="TRANSMEMBRANE PROTEIN 165"/>
    <property type="match status" value="1"/>
</dbReference>
<organism evidence="7 8">
    <name type="scientific">Tepidimonas charontis</name>
    <dbReference type="NCBI Taxonomy" id="2267262"/>
    <lineage>
        <taxon>Bacteria</taxon>
        <taxon>Pseudomonadati</taxon>
        <taxon>Pseudomonadota</taxon>
        <taxon>Betaproteobacteria</taxon>
        <taxon>Burkholderiales</taxon>
        <taxon>Tepidimonas</taxon>
    </lineage>
</organism>
<feature type="transmembrane region" description="Helical" evidence="6">
    <location>
        <begin position="68"/>
        <end position="86"/>
    </location>
</feature>
<feature type="transmembrane region" description="Helical" evidence="6">
    <location>
        <begin position="39"/>
        <end position="61"/>
    </location>
</feature>